<dbReference type="PANTHER" id="PTHR14742">
    <property type="entry name" value="RIBONUCLEASE P SUBUNIT P21"/>
    <property type="match status" value="1"/>
</dbReference>
<dbReference type="OrthoDB" id="128536at2759"/>
<sequence length="195" mass="21597">MAKGKKDRPARQVQHLEEFQRMNFLYQAAALMTAATADQHEQNDSALATPATTAPRRRTPRCKPRAVKKATRNAQRGTADPTRPPLAGLGCFYVSTLKTVARRNVLRLDPSMKRTLCRRCDALLLPGVSATVRFEDGANPAVTTRCQLCHAKRRLPTHPAKQLFCERPENIVGAELPKEKTSVVTAPNDVDAMQI</sequence>
<evidence type="ECO:0000313" key="6">
    <source>
        <dbReference type="EMBL" id="RKP06558.1"/>
    </source>
</evidence>
<gene>
    <name evidence="6" type="ORF">THASP1DRAFT_31624</name>
</gene>
<keyword evidence="7" id="KW-1185">Reference proteome</keyword>
<dbReference type="GO" id="GO:0005655">
    <property type="term" value="C:nucleolar ribonuclease P complex"/>
    <property type="evidence" value="ECO:0007669"/>
    <property type="project" value="TreeGrafter"/>
</dbReference>
<organism evidence="6 7">
    <name type="scientific">Thamnocephalis sphaerospora</name>
    <dbReference type="NCBI Taxonomy" id="78915"/>
    <lineage>
        <taxon>Eukaryota</taxon>
        <taxon>Fungi</taxon>
        <taxon>Fungi incertae sedis</taxon>
        <taxon>Zoopagomycota</taxon>
        <taxon>Zoopagomycotina</taxon>
        <taxon>Zoopagomycetes</taxon>
        <taxon>Zoopagales</taxon>
        <taxon>Sigmoideomycetaceae</taxon>
        <taxon>Thamnocephalis</taxon>
    </lineage>
</organism>
<evidence type="ECO:0000256" key="3">
    <source>
        <dbReference type="ARBA" id="ARBA00022833"/>
    </source>
</evidence>
<evidence type="ECO:0000256" key="5">
    <source>
        <dbReference type="SAM" id="MobiDB-lite"/>
    </source>
</evidence>
<evidence type="ECO:0000256" key="2">
    <source>
        <dbReference type="ARBA" id="ARBA00022723"/>
    </source>
</evidence>
<feature type="region of interest" description="Disordered" evidence="5">
    <location>
        <begin position="41"/>
        <end position="81"/>
    </location>
</feature>
<name>A0A4P9XL44_9FUNG</name>
<keyword evidence="2" id="KW-0479">Metal-binding</keyword>
<dbReference type="GO" id="GO:0046872">
    <property type="term" value="F:metal ion binding"/>
    <property type="evidence" value="ECO:0007669"/>
    <property type="project" value="UniProtKB-KW"/>
</dbReference>
<proteinExistence type="inferred from homology"/>
<dbReference type="AlphaFoldDB" id="A0A4P9XL44"/>
<evidence type="ECO:0000256" key="4">
    <source>
        <dbReference type="ARBA" id="ARBA00038402"/>
    </source>
</evidence>
<comment type="similarity">
    <text evidence="4">Belongs to the eukaryotic/archaeal RNase P protein component 4 family.</text>
</comment>
<dbReference type="EMBL" id="KZ992859">
    <property type="protein sequence ID" value="RKP06558.1"/>
    <property type="molecule type" value="Genomic_DNA"/>
</dbReference>
<dbReference type="PANTHER" id="PTHR14742:SF0">
    <property type="entry name" value="RIBONUCLEASE P PROTEIN SUBUNIT P21"/>
    <property type="match status" value="1"/>
</dbReference>
<dbReference type="GO" id="GO:0008033">
    <property type="term" value="P:tRNA processing"/>
    <property type="evidence" value="ECO:0007669"/>
    <property type="project" value="UniProtKB-KW"/>
</dbReference>
<feature type="compositionally biased region" description="Basic residues" evidence="5">
    <location>
        <begin position="55"/>
        <end position="71"/>
    </location>
</feature>
<keyword evidence="3" id="KW-0862">Zinc</keyword>
<dbReference type="Proteomes" id="UP000271241">
    <property type="component" value="Unassembled WGS sequence"/>
</dbReference>
<dbReference type="Pfam" id="PF04032">
    <property type="entry name" value="Rpr2"/>
    <property type="match status" value="1"/>
</dbReference>
<accession>A0A4P9XL44</accession>
<dbReference type="STRING" id="78915.A0A4P9XL44"/>
<keyword evidence="1" id="KW-0819">tRNA processing</keyword>
<protein>
    <submittedName>
        <fullName evidence="6">RNAse P Rpr2/Rpp21/SNM1 subunit domain-containing protein</fullName>
    </submittedName>
</protein>
<dbReference type="Gene3D" id="6.20.50.20">
    <property type="match status" value="1"/>
</dbReference>
<dbReference type="InterPro" id="IPR007175">
    <property type="entry name" value="Rpr2/Snm1/Rpp21"/>
</dbReference>
<evidence type="ECO:0000313" key="7">
    <source>
        <dbReference type="Proteomes" id="UP000271241"/>
    </source>
</evidence>
<reference evidence="7" key="1">
    <citation type="journal article" date="2018" name="Nat. Microbiol.">
        <title>Leveraging single-cell genomics to expand the fungal tree of life.</title>
        <authorList>
            <person name="Ahrendt S.R."/>
            <person name="Quandt C.A."/>
            <person name="Ciobanu D."/>
            <person name="Clum A."/>
            <person name="Salamov A."/>
            <person name="Andreopoulos B."/>
            <person name="Cheng J.F."/>
            <person name="Woyke T."/>
            <person name="Pelin A."/>
            <person name="Henrissat B."/>
            <person name="Reynolds N.K."/>
            <person name="Benny G.L."/>
            <person name="Smith M.E."/>
            <person name="James T.Y."/>
            <person name="Grigoriev I.V."/>
        </authorList>
    </citation>
    <scope>NUCLEOTIDE SEQUENCE [LARGE SCALE GENOMIC DNA]</scope>
    <source>
        <strain evidence="7">RSA 1356</strain>
    </source>
</reference>
<evidence type="ECO:0000256" key="1">
    <source>
        <dbReference type="ARBA" id="ARBA00022694"/>
    </source>
</evidence>